<dbReference type="InterPro" id="IPR045307">
    <property type="entry name" value="ADCK1_dom"/>
</dbReference>
<protein>
    <recommendedName>
        <fullName evidence="2">ABC1 atypical kinase-like domain-containing protein</fullName>
    </recommendedName>
</protein>
<dbReference type="Pfam" id="PF03109">
    <property type="entry name" value="ABC1"/>
    <property type="match status" value="1"/>
</dbReference>
<evidence type="ECO:0000313" key="4">
    <source>
        <dbReference type="Proteomes" id="UP000811609"/>
    </source>
</evidence>
<evidence type="ECO:0000313" key="3">
    <source>
        <dbReference type="EMBL" id="KAG6656826.1"/>
    </source>
</evidence>
<dbReference type="CDD" id="cd13969">
    <property type="entry name" value="ADCK1-like"/>
    <property type="match status" value="1"/>
</dbReference>
<dbReference type="Proteomes" id="UP000811609">
    <property type="component" value="Chromosome 4"/>
</dbReference>
<sequence>MRTGIFKFPAKAKTRTATATGISLAAFNPNSPSLSYDSFLRSSIFPEKIQTAFHGVIRSSRAIYTIAYTVVDYKYSLHGLPVDSHEYLQKLSEVHSRSAKRIRNLCEANKGFYVKAGQFVAALPQVPKEYSSTLSSLQDQVQYPGLENQMKLDTSIMSFLSKCTEWFFPEYRFEWLVSEFVEAISFELDFIQEARNSERTAKNFKSNDMVRVPHIFWELTTRQVLTMEFCRGRKVDAVEFLKEMGINPIKVAKALVEVYAEMIFIHGFVHGDPHPGNILVSPEGRYGFSLVLLDHGIYKQLDEGFRLDYCELWKALILLDSKKIQQLGECFGVGKYARYFPLIFTGRTIDSKSPLGRGMSSDEKRNLKQELGSLQMEDISSFMESLPPEFLVILRTDGLLRSILRKLGASQRVRLLAYAKYALYGLSPRSNPQSDFPIKAVLSRLKTNISYLHLRLVLEVLELLSWMGKIRRLLYTLTERFVGGIRSILTLSLSN</sequence>
<keyword evidence="4" id="KW-1185">Reference proteome</keyword>
<dbReference type="PANTHER" id="PTHR43173:SF28">
    <property type="entry name" value="AARF DOMAIN CONTAINING KINASE 5"/>
    <property type="match status" value="1"/>
</dbReference>
<dbReference type="InterPro" id="IPR004147">
    <property type="entry name" value="ABC1_dom"/>
</dbReference>
<dbReference type="PANTHER" id="PTHR43173">
    <property type="entry name" value="ABC1 FAMILY PROTEIN"/>
    <property type="match status" value="1"/>
</dbReference>
<dbReference type="InterPro" id="IPR051130">
    <property type="entry name" value="Mito_struct-func_regulator"/>
</dbReference>
<reference evidence="3" key="1">
    <citation type="submission" date="2020-12" db="EMBL/GenBank/DDBJ databases">
        <title>WGS assembly of Carya illinoinensis cv. Pawnee.</title>
        <authorList>
            <person name="Platts A."/>
            <person name="Shu S."/>
            <person name="Wright S."/>
            <person name="Barry K."/>
            <person name="Edger P."/>
            <person name="Pires J.C."/>
            <person name="Schmutz J."/>
        </authorList>
    </citation>
    <scope>NUCLEOTIDE SEQUENCE</scope>
    <source>
        <tissue evidence="3">Leaf</tissue>
    </source>
</reference>
<proteinExistence type="inferred from homology"/>
<evidence type="ECO:0000256" key="1">
    <source>
        <dbReference type="ARBA" id="ARBA00009670"/>
    </source>
</evidence>
<feature type="domain" description="ABC1 atypical kinase-like" evidence="2">
    <location>
        <begin position="141"/>
        <end position="326"/>
    </location>
</feature>
<accession>A0A8T1QQD3</accession>
<organism evidence="3 4">
    <name type="scientific">Carya illinoinensis</name>
    <name type="common">Pecan</name>
    <dbReference type="NCBI Taxonomy" id="32201"/>
    <lineage>
        <taxon>Eukaryota</taxon>
        <taxon>Viridiplantae</taxon>
        <taxon>Streptophyta</taxon>
        <taxon>Embryophyta</taxon>
        <taxon>Tracheophyta</taxon>
        <taxon>Spermatophyta</taxon>
        <taxon>Magnoliopsida</taxon>
        <taxon>eudicotyledons</taxon>
        <taxon>Gunneridae</taxon>
        <taxon>Pentapetalae</taxon>
        <taxon>rosids</taxon>
        <taxon>fabids</taxon>
        <taxon>Fagales</taxon>
        <taxon>Juglandaceae</taxon>
        <taxon>Carya</taxon>
    </lineage>
</organism>
<comment type="similarity">
    <text evidence="1">Belongs to the protein kinase superfamily. ADCK protein kinase family.</text>
</comment>
<dbReference type="AlphaFoldDB" id="A0A8T1QQD3"/>
<comment type="caution">
    <text evidence="3">The sequence shown here is derived from an EMBL/GenBank/DDBJ whole genome shotgun (WGS) entry which is preliminary data.</text>
</comment>
<name>A0A8T1QQD3_CARIL</name>
<gene>
    <name evidence="3" type="ORF">CIPAW_04G048800</name>
</gene>
<evidence type="ECO:0000259" key="2">
    <source>
        <dbReference type="Pfam" id="PF03109"/>
    </source>
</evidence>
<dbReference type="EMBL" id="CM031812">
    <property type="protein sequence ID" value="KAG6656826.1"/>
    <property type="molecule type" value="Genomic_DNA"/>
</dbReference>